<keyword evidence="2" id="KW-1133">Transmembrane helix</keyword>
<evidence type="ECO:0000313" key="3">
    <source>
        <dbReference type="EMBL" id="PNP83697.1"/>
    </source>
</evidence>
<proteinExistence type="predicted"/>
<evidence type="ECO:0000313" key="4">
    <source>
        <dbReference type="Proteomes" id="UP000236664"/>
    </source>
</evidence>
<dbReference type="EMBL" id="MTQA01000049">
    <property type="protein sequence ID" value="PNP83697.1"/>
    <property type="molecule type" value="Genomic_DNA"/>
</dbReference>
<dbReference type="Proteomes" id="UP000236664">
    <property type="component" value="Unassembled WGS sequence"/>
</dbReference>
<feature type="compositionally biased region" description="Basic and acidic residues" evidence="1">
    <location>
        <begin position="213"/>
        <end position="224"/>
    </location>
</feature>
<dbReference type="OrthoDB" id="5106500at2759"/>
<evidence type="ECO:0000256" key="2">
    <source>
        <dbReference type="SAM" id="Phobius"/>
    </source>
</evidence>
<sequence>MEEPSDWTTESESLATETETDSSVTTEVDYLPDGESDNSDGPSAGVIAGAVVGSIAGLALIVCSLILAFRMGRRSRNDAEDPHRSFRDLFKSLPRPTIAWTRPEPKPSASVIQPTFVRDEGLGLADTNRPSLATTIPSEMESRSPAPPPAYIRKEEETMESPASPSTNQAGNPVPSPELRLPATNGGLAVELPTGLDSQGWAVTRAQQDPYEMDTRRGPEPSSG</sequence>
<protein>
    <submittedName>
        <fullName evidence="3">Uncharacterized protein</fullName>
    </submittedName>
</protein>
<reference evidence="3 4" key="1">
    <citation type="submission" date="2017-06" db="EMBL/GenBank/DDBJ databases">
        <title>Genome of Fusarium nygamai isolate CS10214.</title>
        <authorList>
            <person name="Gardiner D.M."/>
            <person name="Obanor F."/>
            <person name="Kazan K."/>
        </authorList>
    </citation>
    <scope>NUCLEOTIDE SEQUENCE [LARGE SCALE GENOMIC DNA]</scope>
    <source>
        <strain evidence="3 4">CS10214</strain>
    </source>
</reference>
<gene>
    <name evidence="3" type="ORF">FNYG_02964</name>
</gene>
<keyword evidence="2" id="KW-0472">Membrane</keyword>
<feature type="transmembrane region" description="Helical" evidence="2">
    <location>
        <begin position="46"/>
        <end position="69"/>
    </location>
</feature>
<feature type="compositionally biased region" description="Polar residues" evidence="1">
    <location>
        <begin position="128"/>
        <end position="137"/>
    </location>
</feature>
<feature type="region of interest" description="Disordered" evidence="1">
    <location>
        <begin position="1"/>
        <end position="41"/>
    </location>
</feature>
<evidence type="ECO:0000256" key="1">
    <source>
        <dbReference type="SAM" id="MobiDB-lite"/>
    </source>
</evidence>
<comment type="caution">
    <text evidence="3">The sequence shown here is derived from an EMBL/GenBank/DDBJ whole genome shotgun (WGS) entry which is preliminary data.</text>
</comment>
<organism evidence="3 4">
    <name type="scientific">Gibberella nygamai</name>
    <name type="common">Bean root rot disease fungus</name>
    <name type="synonym">Fusarium nygamai</name>
    <dbReference type="NCBI Taxonomy" id="42673"/>
    <lineage>
        <taxon>Eukaryota</taxon>
        <taxon>Fungi</taxon>
        <taxon>Dikarya</taxon>
        <taxon>Ascomycota</taxon>
        <taxon>Pezizomycotina</taxon>
        <taxon>Sordariomycetes</taxon>
        <taxon>Hypocreomycetidae</taxon>
        <taxon>Hypocreales</taxon>
        <taxon>Nectriaceae</taxon>
        <taxon>Fusarium</taxon>
        <taxon>Fusarium fujikuroi species complex</taxon>
    </lineage>
</organism>
<feature type="region of interest" description="Disordered" evidence="1">
    <location>
        <begin position="120"/>
        <end position="224"/>
    </location>
</feature>
<dbReference type="AlphaFoldDB" id="A0A2K0WN39"/>
<dbReference type="STRING" id="42673.A0A2K0WN39"/>
<feature type="compositionally biased region" description="Polar residues" evidence="1">
    <location>
        <begin position="161"/>
        <end position="171"/>
    </location>
</feature>
<feature type="compositionally biased region" description="Low complexity" evidence="1">
    <location>
        <begin position="8"/>
        <end position="29"/>
    </location>
</feature>
<name>A0A2K0WN39_GIBNY</name>
<keyword evidence="2" id="KW-0812">Transmembrane</keyword>
<accession>A0A2K0WN39</accession>
<keyword evidence="4" id="KW-1185">Reference proteome</keyword>